<evidence type="ECO:0000256" key="1">
    <source>
        <dbReference type="ARBA" id="ARBA00010528"/>
    </source>
</evidence>
<dbReference type="AlphaFoldDB" id="A0A0A1TWR8"/>
<dbReference type="Proteomes" id="UP000014680">
    <property type="component" value="Unassembled WGS sequence"/>
</dbReference>
<dbReference type="Pfam" id="PF14374">
    <property type="entry name" value="Ribos_L4_asso_C"/>
    <property type="match status" value="1"/>
</dbReference>
<dbReference type="InterPro" id="IPR013000">
    <property type="entry name" value="Ribosomal_uL4_euk/arc_CS"/>
</dbReference>
<evidence type="ECO:0000313" key="8">
    <source>
        <dbReference type="Proteomes" id="UP000014680"/>
    </source>
</evidence>
<dbReference type="PROSITE" id="PS00939">
    <property type="entry name" value="RIBOSOMAL_L1E"/>
    <property type="match status" value="1"/>
</dbReference>
<dbReference type="RefSeq" id="XP_004184977.1">
    <property type="nucleotide sequence ID" value="XM_004184929.1"/>
</dbReference>
<dbReference type="KEGG" id="eiv:EIN_409300"/>
<reference evidence="7 8" key="1">
    <citation type="submission" date="2012-10" db="EMBL/GenBank/DDBJ databases">
        <authorList>
            <person name="Zafar N."/>
            <person name="Inman J."/>
            <person name="Hall N."/>
            <person name="Lorenzi H."/>
            <person name="Caler E."/>
        </authorList>
    </citation>
    <scope>NUCLEOTIDE SEQUENCE [LARGE SCALE GENOMIC DNA]</scope>
    <source>
        <strain evidence="7 8">IP1</strain>
    </source>
</reference>
<dbReference type="InterPro" id="IPR002136">
    <property type="entry name" value="Ribosomal_uL4"/>
</dbReference>
<dbReference type="Gene3D" id="3.40.1370.10">
    <property type="match status" value="1"/>
</dbReference>
<keyword evidence="2 7" id="KW-0689">Ribosomal protein</keyword>
<dbReference type="InterPro" id="IPR023574">
    <property type="entry name" value="Ribosomal_uL4_dom_sf"/>
</dbReference>
<dbReference type="VEuPathDB" id="AmoebaDB:EIN_409300"/>
<sequence length="432" mass="47757">MSSGPLVTINDGITGEAEKTPCRIPAVFLAPVRNDMFQFVFTNQNKNARHPEAVSTEAGKQHSAISWGTGRAVARIPRISGSGSGRNGQGAFGNMCRKGHMYSPLKVYRKWQKKTPKQIRRYAVASCIAASAIPAMVTARGHHIAGVSQIPLVLNSKSISVIKRTKQAVYMLKKIGAYPDVLKVIASATSRAGQGKMRGRLHKVRKGPLVVYHNDEAQAIRAFRNIPGVDSCNVDNLSVLNLAPGGHMGRFIIWTESAFKRLNYIFGTQKAMAQGKKGFRVPKAQAAVPDMKRVIGAAEKAKILRAKPEQLVALKRRNPLKNWAAMVKLNPYCKIASMRIQGLKKAHQFKVAKGKETYEKVKAAKEEALKKINEVIYAKNQIDKDGKKVKKVVPKNLIKKTCTLSAKRQVTLNKLRAFKKLNAKKFQEKIAF</sequence>
<dbReference type="Pfam" id="PF00573">
    <property type="entry name" value="Ribosomal_L4"/>
    <property type="match status" value="1"/>
</dbReference>
<dbReference type="GO" id="GO:0003735">
    <property type="term" value="F:structural constituent of ribosome"/>
    <property type="evidence" value="ECO:0007669"/>
    <property type="project" value="InterPro"/>
</dbReference>
<dbReference type="SUPFAM" id="SSF52166">
    <property type="entry name" value="Ribosomal protein L4"/>
    <property type="match status" value="1"/>
</dbReference>
<evidence type="ECO:0000313" key="7">
    <source>
        <dbReference type="EMBL" id="ELP85631.1"/>
    </source>
</evidence>
<dbReference type="FunFam" id="3.40.1370.10:FF:000011">
    <property type="entry name" value="50S ribosomal protein L4"/>
    <property type="match status" value="1"/>
</dbReference>
<dbReference type="InterPro" id="IPR025755">
    <property type="entry name" value="Ribos_uL4_C_dom"/>
</dbReference>
<gene>
    <name evidence="7" type="ORF">EIN_409300</name>
</gene>
<keyword evidence="8" id="KW-1185">Reference proteome</keyword>
<organism evidence="7 8">
    <name type="scientific">Entamoeba invadens IP1</name>
    <dbReference type="NCBI Taxonomy" id="370355"/>
    <lineage>
        <taxon>Eukaryota</taxon>
        <taxon>Amoebozoa</taxon>
        <taxon>Evosea</taxon>
        <taxon>Archamoebae</taxon>
        <taxon>Mastigamoebida</taxon>
        <taxon>Entamoebidae</taxon>
        <taxon>Entamoeba</taxon>
    </lineage>
</organism>
<protein>
    <recommendedName>
        <fullName evidence="4">Large ribosomal subunit protein uL4</fullName>
    </recommendedName>
    <alternativeName>
        <fullName evidence="5">60S ribosomal protein L4</fullName>
    </alternativeName>
</protein>
<evidence type="ECO:0000259" key="6">
    <source>
        <dbReference type="Pfam" id="PF14374"/>
    </source>
</evidence>
<comment type="similarity">
    <text evidence="1">Belongs to the universal ribosomal protein uL4 family.</text>
</comment>
<dbReference type="InterPro" id="IPR045240">
    <property type="entry name" value="Ribosomal_uL4_euk/arch"/>
</dbReference>
<feature type="domain" description="Large ribosomal subunit protein uL4 C-terminal" evidence="6">
    <location>
        <begin position="277"/>
        <end position="345"/>
    </location>
</feature>
<keyword evidence="3" id="KW-0687">Ribonucleoprotein</keyword>
<evidence type="ECO:0000256" key="3">
    <source>
        <dbReference type="ARBA" id="ARBA00023274"/>
    </source>
</evidence>
<dbReference type="EMBL" id="KB207048">
    <property type="protein sequence ID" value="ELP85631.1"/>
    <property type="molecule type" value="Genomic_DNA"/>
</dbReference>
<dbReference type="OMA" id="DYLEFEN"/>
<evidence type="ECO:0000256" key="4">
    <source>
        <dbReference type="ARBA" id="ARBA00035244"/>
    </source>
</evidence>
<evidence type="ECO:0000256" key="2">
    <source>
        <dbReference type="ARBA" id="ARBA00022980"/>
    </source>
</evidence>
<dbReference type="GO" id="GO:0006412">
    <property type="term" value="P:translation"/>
    <property type="evidence" value="ECO:0007669"/>
    <property type="project" value="InterPro"/>
</dbReference>
<dbReference type="PANTHER" id="PTHR19431">
    <property type="entry name" value="60S RIBOSOMAL PROTEIN L4"/>
    <property type="match status" value="1"/>
</dbReference>
<name>A0A0A1TWR8_ENTIV</name>
<dbReference type="OrthoDB" id="10259785at2759"/>
<dbReference type="GO" id="GO:0005840">
    <property type="term" value="C:ribosome"/>
    <property type="evidence" value="ECO:0007669"/>
    <property type="project" value="UniProtKB-KW"/>
</dbReference>
<accession>A0A0A1TWR8</accession>
<proteinExistence type="inferred from homology"/>
<evidence type="ECO:0000256" key="5">
    <source>
        <dbReference type="ARBA" id="ARBA00035353"/>
    </source>
</evidence>
<dbReference type="GO" id="GO:1990904">
    <property type="term" value="C:ribonucleoprotein complex"/>
    <property type="evidence" value="ECO:0007669"/>
    <property type="project" value="UniProtKB-KW"/>
</dbReference>
<dbReference type="GeneID" id="14884560"/>